<dbReference type="InterPro" id="IPR002156">
    <property type="entry name" value="RNaseH_domain"/>
</dbReference>
<dbReference type="InterPro" id="IPR040256">
    <property type="entry name" value="At4g02000-like"/>
</dbReference>
<keyword evidence="2" id="KW-0812">Transmembrane</keyword>
<dbReference type="GO" id="GO:0003676">
    <property type="term" value="F:nucleic acid binding"/>
    <property type="evidence" value="ECO:0007669"/>
    <property type="project" value="InterPro"/>
</dbReference>
<evidence type="ECO:0000256" key="2">
    <source>
        <dbReference type="SAM" id="Phobius"/>
    </source>
</evidence>
<protein>
    <recommendedName>
        <fullName evidence="3">CCHC-type domain-containing protein</fullName>
    </recommendedName>
</protein>
<dbReference type="GO" id="GO:0004523">
    <property type="term" value="F:RNA-DNA hybrid ribonuclease activity"/>
    <property type="evidence" value="ECO:0007669"/>
    <property type="project" value="InterPro"/>
</dbReference>
<dbReference type="EMBL" id="OOIL02000560">
    <property type="protein sequence ID" value="VFQ67019.1"/>
    <property type="molecule type" value="Genomic_DNA"/>
</dbReference>
<dbReference type="PROSITE" id="PS50158">
    <property type="entry name" value="ZF_CCHC"/>
    <property type="match status" value="1"/>
</dbReference>
<proteinExistence type="predicted"/>
<keyword evidence="5" id="KW-1185">Reference proteome</keyword>
<dbReference type="Gene3D" id="3.30.420.10">
    <property type="entry name" value="Ribonuclease H-like superfamily/Ribonuclease H"/>
    <property type="match status" value="1"/>
</dbReference>
<dbReference type="SUPFAM" id="SSF53098">
    <property type="entry name" value="Ribonuclease H-like"/>
    <property type="match status" value="1"/>
</dbReference>
<dbReference type="OrthoDB" id="1906820at2759"/>
<evidence type="ECO:0000256" key="1">
    <source>
        <dbReference type="PROSITE-ProRule" id="PRU00047"/>
    </source>
</evidence>
<organism evidence="4 5">
    <name type="scientific">Cuscuta campestris</name>
    <dbReference type="NCBI Taxonomy" id="132261"/>
    <lineage>
        <taxon>Eukaryota</taxon>
        <taxon>Viridiplantae</taxon>
        <taxon>Streptophyta</taxon>
        <taxon>Embryophyta</taxon>
        <taxon>Tracheophyta</taxon>
        <taxon>Spermatophyta</taxon>
        <taxon>Magnoliopsida</taxon>
        <taxon>eudicotyledons</taxon>
        <taxon>Gunneridae</taxon>
        <taxon>Pentapetalae</taxon>
        <taxon>asterids</taxon>
        <taxon>lamiids</taxon>
        <taxon>Solanales</taxon>
        <taxon>Convolvulaceae</taxon>
        <taxon>Cuscuteae</taxon>
        <taxon>Cuscuta</taxon>
        <taxon>Cuscuta subgen. Grammica</taxon>
        <taxon>Cuscuta sect. Cleistogrammica</taxon>
    </lineage>
</organism>
<keyword evidence="2" id="KW-0472">Membrane</keyword>
<dbReference type="PANTHER" id="PTHR31286">
    <property type="entry name" value="GLYCINE-RICH CELL WALL STRUCTURAL PROTEIN 1.8-LIKE"/>
    <property type="match status" value="1"/>
</dbReference>
<dbReference type="InterPro" id="IPR044730">
    <property type="entry name" value="RNase_H-like_dom_plant"/>
</dbReference>
<dbReference type="Pfam" id="PF13966">
    <property type="entry name" value="zf-RVT"/>
    <property type="match status" value="1"/>
</dbReference>
<dbReference type="InterPro" id="IPR012337">
    <property type="entry name" value="RNaseH-like_sf"/>
</dbReference>
<sequence length="729" mass="81971">MANRDIQHLQATMDNLELGEEEIGISFEADSGIHTNLGDDQTWNIVGRLLTDKPIKFDIFKNVIASVWKPAMGVQITQGEEGILWFRFFHPKDAERILDDGPWSYDNAMLLCVKATVGDNIRPADLNFLDIWVQVYGLPFGYTSKGVLEAVGNFLGRFIMVDDRNLTKPYQSFMRVRVSIDVRRPLKRRMKLTKRDGSTTWVTFKYERLGTFCYFCGILGHLGKHCASGVQSGMNPETWPYDDNIRAGGKKKLAGRGAPWLRDMADGDITGRSSISAKADKSSLEGGMEGLITKRKRRNNDEMIVDMNITAHDAGLNDTADVTMEGYPYTWEWKKGTPDWVGERLDRAVVSPCWRDMFPRSRLVNKLSRCGRAFSDRIHLCGEKLEGWGKSKNGDTTEKISHLRGILERLRGVRSPAAMTERINITKEIDSLMDKNDCYWRQRAKQHWLTLRAKGVDIEPNCRICGAPEESVEHVFLSCPFAQATWRLLHREIATGMHENFNNCLAAVFGSASAVGGAVMAAGIWAIWKARNQACWEIKVVRPEVAADWAREVCVARTSRDLQGGTMATSEGSGLQQLNRPDLLRCFVDAAMFEQDGFTSVAAALLDGAGTFIGGFNKLVTCPLVPRYVETLAIKEALSWLKEKNVHDVAVFSDCVQAVHALKNDVIEARSYLNAVEDDCKKLAYFFDYVNFFHIPRQSNLIAHTLARLAVNGCYEWHSIPPNDVLHLL</sequence>
<dbReference type="GO" id="GO:0008270">
    <property type="term" value="F:zinc ion binding"/>
    <property type="evidence" value="ECO:0007669"/>
    <property type="project" value="UniProtKB-KW"/>
</dbReference>
<keyword evidence="1" id="KW-0863">Zinc-finger</keyword>
<evidence type="ECO:0000259" key="3">
    <source>
        <dbReference type="PROSITE" id="PS50158"/>
    </source>
</evidence>
<dbReference type="InterPro" id="IPR036397">
    <property type="entry name" value="RNaseH_sf"/>
</dbReference>
<dbReference type="AlphaFoldDB" id="A0A484KUY6"/>
<dbReference type="InterPro" id="IPR025558">
    <property type="entry name" value="DUF4283"/>
</dbReference>
<keyword evidence="1" id="KW-0479">Metal-binding</keyword>
<dbReference type="Proteomes" id="UP000595140">
    <property type="component" value="Unassembled WGS sequence"/>
</dbReference>
<dbReference type="InterPro" id="IPR025836">
    <property type="entry name" value="Zn_knuckle_CX2CX4HX4C"/>
</dbReference>
<dbReference type="Pfam" id="PF14392">
    <property type="entry name" value="zf-CCHC_4"/>
    <property type="match status" value="1"/>
</dbReference>
<dbReference type="InterPro" id="IPR026960">
    <property type="entry name" value="RVT-Znf"/>
</dbReference>
<keyword evidence="1" id="KW-0862">Zinc</keyword>
<feature type="domain" description="CCHC-type" evidence="3">
    <location>
        <begin position="213"/>
        <end position="226"/>
    </location>
</feature>
<keyword evidence="2" id="KW-1133">Transmembrane helix</keyword>
<evidence type="ECO:0000313" key="5">
    <source>
        <dbReference type="Proteomes" id="UP000595140"/>
    </source>
</evidence>
<dbReference type="Pfam" id="PF14111">
    <property type="entry name" value="DUF4283"/>
    <property type="match status" value="1"/>
</dbReference>
<accession>A0A484KUY6</accession>
<evidence type="ECO:0000313" key="4">
    <source>
        <dbReference type="EMBL" id="VFQ67019.1"/>
    </source>
</evidence>
<dbReference type="CDD" id="cd06222">
    <property type="entry name" value="RNase_H_like"/>
    <property type="match status" value="1"/>
</dbReference>
<dbReference type="PANTHER" id="PTHR31286:SF153">
    <property type="entry name" value="DUF4283 DOMAIN PROTEIN"/>
    <property type="match status" value="1"/>
</dbReference>
<reference evidence="4 5" key="1">
    <citation type="submission" date="2018-04" db="EMBL/GenBank/DDBJ databases">
        <authorList>
            <person name="Vogel A."/>
        </authorList>
    </citation>
    <scope>NUCLEOTIDE SEQUENCE [LARGE SCALE GENOMIC DNA]</scope>
</reference>
<feature type="transmembrane region" description="Helical" evidence="2">
    <location>
        <begin position="505"/>
        <end position="528"/>
    </location>
</feature>
<gene>
    <name evidence="4" type="ORF">CCAM_LOCUS8795</name>
</gene>
<dbReference type="InterPro" id="IPR001878">
    <property type="entry name" value="Znf_CCHC"/>
</dbReference>
<dbReference type="Pfam" id="PF13456">
    <property type="entry name" value="RVT_3"/>
    <property type="match status" value="1"/>
</dbReference>
<name>A0A484KUY6_9ASTE</name>